<dbReference type="InterPro" id="IPR029039">
    <property type="entry name" value="Flavoprotein-like_sf"/>
</dbReference>
<dbReference type="InterPro" id="IPR050712">
    <property type="entry name" value="NAD(P)H-dep_reductase"/>
</dbReference>
<dbReference type="Gene3D" id="3.40.50.360">
    <property type="match status" value="1"/>
</dbReference>
<protein>
    <submittedName>
        <fullName evidence="3">NADPH-dependent FMN reductase</fullName>
        <ecNumber evidence="3">1.-.-.-</ecNumber>
    </submittedName>
</protein>
<evidence type="ECO:0000259" key="2">
    <source>
        <dbReference type="Pfam" id="PF03358"/>
    </source>
</evidence>
<dbReference type="PANTHER" id="PTHR30543:SF21">
    <property type="entry name" value="NAD(P)H-DEPENDENT FMN REDUCTASE LOT6"/>
    <property type="match status" value="1"/>
</dbReference>
<comment type="caution">
    <text evidence="3">The sequence shown here is derived from an EMBL/GenBank/DDBJ whole genome shotgun (WGS) entry which is preliminary data.</text>
</comment>
<keyword evidence="4" id="KW-1185">Reference proteome</keyword>
<evidence type="ECO:0000256" key="1">
    <source>
        <dbReference type="SAM" id="MobiDB-lite"/>
    </source>
</evidence>
<reference evidence="4" key="1">
    <citation type="journal article" date="2019" name="Int. J. Syst. Evol. Microbiol.">
        <title>The Global Catalogue of Microorganisms (GCM) 10K type strain sequencing project: providing services to taxonomists for standard genome sequencing and annotation.</title>
        <authorList>
            <consortium name="The Broad Institute Genomics Platform"/>
            <consortium name="The Broad Institute Genome Sequencing Center for Infectious Disease"/>
            <person name="Wu L."/>
            <person name="Ma J."/>
        </authorList>
    </citation>
    <scope>NUCLEOTIDE SEQUENCE [LARGE SCALE GENOMIC DNA]</scope>
    <source>
        <strain evidence="4">CGMCC 4.1469</strain>
    </source>
</reference>
<name>A0ABW1EQ39_9ACTN</name>
<feature type="domain" description="NADPH-dependent FMN reductase-like" evidence="2">
    <location>
        <begin position="26"/>
        <end position="172"/>
    </location>
</feature>
<dbReference type="SUPFAM" id="SSF52218">
    <property type="entry name" value="Flavoproteins"/>
    <property type="match status" value="1"/>
</dbReference>
<feature type="region of interest" description="Disordered" evidence="1">
    <location>
        <begin position="1"/>
        <end position="22"/>
    </location>
</feature>
<organism evidence="3 4">
    <name type="scientific">Kitasatospora aburaviensis</name>
    <dbReference type="NCBI Taxonomy" id="67265"/>
    <lineage>
        <taxon>Bacteria</taxon>
        <taxon>Bacillati</taxon>
        <taxon>Actinomycetota</taxon>
        <taxon>Actinomycetes</taxon>
        <taxon>Kitasatosporales</taxon>
        <taxon>Streptomycetaceae</taxon>
        <taxon>Kitasatospora</taxon>
    </lineage>
</organism>
<keyword evidence="3" id="KW-0560">Oxidoreductase</keyword>
<dbReference type="EMBL" id="JBHSOD010000003">
    <property type="protein sequence ID" value="MFC5884117.1"/>
    <property type="molecule type" value="Genomic_DNA"/>
</dbReference>
<dbReference type="RefSeq" id="WP_313762544.1">
    <property type="nucleotide sequence ID" value="NZ_BAAAVH010000050.1"/>
</dbReference>
<evidence type="ECO:0000313" key="3">
    <source>
        <dbReference type="EMBL" id="MFC5884117.1"/>
    </source>
</evidence>
<accession>A0ABW1EQ39</accession>
<dbReference type="InterPro" id="IPR005025">
    <property type="entry name" value="FMN_Rdtase-like_dom"/>
</dbReference>
<dbReference type="Pfam" id="PF03358">
    <property type="entry name" value="FMN_red"/>
    <property type="match status" value="1"/>
</dbReference>
<sequence>MSQSQPQSESRPQAEPQPQAQSRPLKLAVLVGSVREGRFAPVVTRWFTEQADRHGQFDVDVLDLADFDIPLELPAVPPAMNPDLVRPDGVAELTRKLAAADAVVVVTPDYNRSFPASLKAAIDWHYAEWQAKPIGFVGYSGASGGLLAIEQLRQVFNELQAHTVRDYVSFPRYYLLFDADGTLREPAEPEGAAKVMLDQLLWWGSVLHDARRDRPFTAGR</sequence>
<gene>
    <name evidence="3" type="ORF">ACFP0N_03835</name>
</gene>
<dbReference type="GO" id="GO:0016491">
    <property type="term" value="F:oxidoreductase activity"/>
    <property type="evidence" value="ECO:0007669"/>
    <property type="project" value="UniProtKB-KW"/>
</dbReference>
<proteinExistence type="predicted"/>
<dbReference type="Proteomes" id="UP001596067">
    <property type="component" value="Unassembled WGS sequence"/>
</dbReference>
<dbReference type="PANTHER" id="PTHR30543">
    <property type="entry name" value="CHROMATE REDUCTASE"/>
    <property type="match status" value="1"/>
</dbReference>
<evidence type="ECO:0000313" key="4">
    <source>
        <dbReference type="Proteomes" id="UP001596067"/>
    </source>
</evidence>
<dbReference type="EC" id="1.-.-.-" evidence="3"/>